<proteinExistence type="inferred from homology"/>
<protein>
    <recommendedName>
        <fullName evidence="7">TRAP transporter large permease protein</fullName>
    </recommendedName>
</protein>
<dbReference type="RefSeq" id="WP_109757816.1">
    <property type="nucleotide sequence ID" value="NZ_CP034588.1"/>
</dbReference>
<dbReference type="EMBL" id="QGGV01000001">
    <property type="protein sequence ID" value="PWK58983.1"/>
    <property type="molecule type" value="Genomic_DNA"/>
</dbReference>
<evidence type="ECO:0000256" key="2">
    <source>
        <dbReference type="ARBA" id="ARBA00022475"/>
    </source>
</evidence>
<dbReference type="KEGG" id="salo:EF888_05455"/>
<feature type="transmembrane region" description="Helical" evidence="7">
    <location>
        <begin position="270"/>
        <end position="292"/>
    </location>
</feature>
<dbReference type="AlphaFoldDB" id="A0A316GEJ2"/>
<dbReference type="InterPro" id="IPR010656">
    <property type="entry name" value="DctM"/>
</dbReference>
<dbReference type="Proteomes" id="UP000245390">
    <property type="component" value="Unassembled WGS sequence"/>
</dbReference>
<feature type="transmembrane region" description="Helical" evidence="7">
    <location>
        <begin position="6"/>
        <end position="33"/>
    </location>
</feature>
<comment type="caution">
    <text evidence="9">The sequence shown here is derived from an EMBL/GenBank/DDBJ whole genome shotgun (WGS) entry which is preliminary data.</text>
</comment>
<evidence type="ECO:0000313" key="10">
    <source>
        <dbReference type="Proteomes" id="UP000245390"/>
    </source>
</evidence>
<evidence type="ECO:0000259" key="8">
    <source>
        <dbReference type="Pfam" id="PF06808"/>
    </source>
</evidence>
<evidence type="ECO:0000256" key="5">
    <source>
        <dbReference type="ARBA" id="ARBA00022989"/>
    </source>
</evidence>
<evidence type="ECO:0000256" key="6">
    <source>
        <dbReference type="ARBA" id="ARBA00023136"/>
    </source>
</evidence>
<feature type="transmembrane region" description="Helical" evidence="7">
    <location>
        <begin position="312"/>
        <end position="342"/>
    </location>
</feature>
<dbReference type="GO" id="GO:0022857">
    <property type="term" value="F:transmembrane transporter activity"/>
    <property type="evidence" value="ECO:0007669"/>
    <property type="project" value="UniProtKB-UniRule"/>
</dbReference>
<dbReference type="PANTHER" id="PTHR33362">
    <property type="entry name" value="SIALIC ACID TRAP TRANSPORTER PERMEASE PROTEIN SIAT-RELATED"/>
    <property type="match status" value="1"/>
</dbReference>
<accession>A0A316GEJ2</accession>
<comment type="similarity">
    <text evidence="7">Belongs to the TRAP transporter large permease family.</text>
</comment>
<evidence type="ECO:0000256" key="1">
    <source>
        <dbReference type="ARBA" id="ARBA00004429"/>
    </source>
</evidence>
<keyword evidence="3 7" id="KW-0997">Cell inner membrane</keyword>
<feature type="domain" description="TRAP C4-dicarboxylate transport system permease DctM subunit" evidence="8">
    <location>
        <begin position="7"/>
        <end position="411"/>
    </location>
</feature>
<comment type="caution">
    <text evidence="7">Lacks conserved residue(s) required for the propagation of feature annotation.</text>
</comment>
<keyword evidence="6 7" id="KW-0472">Membrane</keyword>
<comment type="function">
    <text evidence="7">Part of the tripartite ATP-independent periplasmic (TRAP) transport system.</text>
</comment>
<feature type="transmembrane region" description="Helical" evidence="7">
    <location>
        <begin position="168"/>
        <end position="193"/>
    </location>
</feature>
<feature type="transmembrane region" description="Helical" evidence="7">
    <location>
        <begin position="398"/>
        <end position="419"/>
    </location>
</feature>
<feature type="transmembrane region" description="Helical" evidence="7">
    <location>
        <begin position="129"/>
        <end position="148"/>
    </location>
</feature>
<gene>
    <name evidence="9" type="ORF">C8D95_101804</name>
</gene>
<dbReference type="OrthoDB" id="9790209at2"/>
<comment type="subunit">
    <text evidence="7">The complex comprises the extracytoplasmic solute receptor protein and the two transmembrane proteins.</text>
</comment>
<dbReference type="GO" id="GO:0005886">
    <property type="term" value="C:plasma membrane"/>
    <property type="evidence" value="ECO:0007669"/>
    <property type="project" value="UniProtKB-SubCell"/>
</dbReference>
<keyword evidence="2" id="KW-1003">Cell membrane</keyword>
<feature type="transmembrane region" description="Helical" evidence="7">
    <location>
        <begin position="213"/>
        <end position="234"/>
    </location>
</feature>
<dbReference type="NCBIfam" id="TIGR00786">
    <property type="entry name" value="dctM"/>
    <property type="match status" value="1"/>
</dbReference>
<evidence type="ECO:0000256" key="7">
    <source>
        <dbReference type="RuleBase" id="RU369079"/>
    </source>
</evidence>
<evidence type="ECO:0000256" key="4">
    <source>
        <dbReference type="ARBA" id="ARBA00022692"/>
    </source>
</evidence>
<evidence type="ECO:0000313" key="9">
    <source>
        <dbReference type="EMBL" id="PWK58983.1"/>
    </source>
</evidence>
<dbReference type="PANTHER" id="PTHR33362:SF3">
    <property type="entry name" value="SIALIC ACID TRAP TRANSPORTER PERMEASE PROTEIN SIAT"/>
    <property type="match status" value="1"/>
</dbReference>
<evidence type="ECO:0000256" key="3">
    <source>
        <dbReference type="ARBA" id="ARBA00022519"/>
    </source>
</evidence>
<keyword evidence="5 7" id="KW-1133">Transmembrane helix</keyword>
<reference evidence="9 10" key="1">
    <citation type="submission" date="2018-05" db="EMBL/GenBank/DDBJ databases">
        <title>Genomic Encyclopedia of Type Strains, Phase IV (KMG-IV): sequencing the most valuable type-strain genomes for metagenomic binning, comparative biology and taxonomic classification.</title>
        <authorList>
            <person name="Goeker M."/>
        </authorList>
    </citation>
    <scope>NUCLEOTIDE SEQUENCE [LARGE SCALE GENOMIC DNA]</scope>
    <source>
        <strain evidence="9 10">DSM 103371</strain>
    </source>
</reference>
<name>A0A316GEJ2_9RHOB</name>
<dbReference type="InterPro" id="IPR004681">
    <property type="entry name" value="TRAP_DctM"/>
</dbReference>
<dbReference type="Pfam" id="PF06808">
    <property type="entry name" value="DctM"/>
    <property type="match status" value="1"/>
</dbReference>
<keyword evidence="10" id="KW-1185">Reference proteome</keyword>
<keyword evidence="7" id="KW-0813">Transport</keyword>
<comment type="subcellular location">
    <subcellularLocation>
        <location evidence="1 7">Cell inner membrane</location>
        <topology evidence="1 7">Multi-pass membrane protein</topology>
    </subcellularLocation>
</comment>
<organism evidence="9 10">
    <name type="scientific">Silicimonas algicola</name>
    <dbReference type="NCBI Taxonomy" id="1826607"/>
    <lineage>
        <taxon>Bacteria</taxon>
        <taxon>Pseudomonadati</taxon>
        <taxon>Pseudomonadota</taxon>
        <taxon>Alphaproteobacteria</taxon>
        <taxon>Rhodobacterales</taxon>
        <taxon>Paracoccaceae</taxon>
    </lineage>
</organism>
<keyword evidence="4 7" id="KW-0812">Transmembrane</keyword>
<feature type="transmembrane region" description="Helical" evidence="7">
    <location>
        <begin position="240"/>
        <end position="258"/>
    </location>
</feature>
<dbReference type="PIRSF" id="PIRSF006066">
    <property type="entry name" value="HI0050"/>
    <property type="match status" value="1"/>
</dbReference>
<feature type="transmembrane region" description="Helical" evidence="7">
    <location>
        <begin position="354"/>
        <end position="378"/>
    </location>
</feature>
<sequence>MGFAIILAFLALFMLGFPVVYAILLPAIAYVLIEGLPLGLLAQRVTYALDSFPLVAVPIFIFVGNLMNLAGVTERIFKFADTLVGRIPGGLAQVNIFSSLIFSGMSGAALADVGGLGRIEIEAMKKRGFAAPFSAAVTAASAVVGPIFPPSIPLIVYGSVTSVSIIQLLIAGIVPALICIVLLMSTAAVIAILHDMPRSERWPTARELGASLLPALPALMAPVLMISGMMLGLFTPTEAAAVTAAYVLLVSGLIYRELTFAHLWNAMLMTLRSTSAILVIVAVASLFGWILAVEQIPQDFSKFILQFSSDPMVLLLIANLIFFIAGMFLDSTTATLLVVPVIAPPLVAAGIDPVHLGIVVIFNLMLGLLTPPMGLSLFLVSQIAGVTLRQLLRALLPFYVPLLVTLGIITFADDLVLWLPRMLR</sequence>
<feature type="transmembrane region" description="Helical" evidence="7">
    <location>
        <begin position="45"/>
        <end position="67"/>
    </location>
</feature>